<dbReference type="EMBL" id="JALBWM010000062">
    <property type="protein sequence ID" value="MCO1335428.1"/>
    <property type="molecule type" value="Genomic_DNA"/>
</dbReference>
<dbReference type="AlphaFoldDB" id="A0A9X2J5Q0"/>
<accession>A0A9X2J5Q0</accession>
<evidence type="ECO:0000313" key="2">
    <source>
        <dbReference type="Proteomes" id="UP001139028"/>
    </source>
</evidence>
<dbReference type="RefSeq" id="WP_252469863.1">
    <property type="nucleotide sequence ID" value="NZ_JALBWM010000062.1"/>
</dbReference>
<gene>
    <name evidence="1" type="ORF">MO867_13905</name>
</gene>
<name>A0A9X2J5Q0_9GAMM</name>
<keyword evidence="2" id="KW-1185">Reference proteome</keyword>
<comment type="caution">
    <text evidence="1">The sequence shown here is derived from an EMBL/GenBank/DDBJ whole genome shotgun (WGS) entry which is preliminary data.</text>
</comment>
<evidence type="ECO:0000313" key="1">
    <source>
        <dbReference type="EMBL" id="MCO1335428.1"/>
    </source>
</evidence>
<reference evidence="1" key="1">
    <citation type="journal article" date="2022" name="Arch. Microbiol.">
        <title>Microbulbifer okhotskensis sp. nov., isolated from a deep bottom sediment of the Okhotsk Sea.</title>
        <authorList>
            <person name="Romanenko L."/>
            <person name="Kurilenko V."/>
            <person name="Otstavnykh N."/>
            <person name="Velansky P."/>
            <person name="Isaeva M."/>
            <person name="Mikhailov V."/>
        </authorList>
    </citation>
    <scope>NUCLEOTIDE SEQUENCE</scope>
    <source>
        <strain evidence="1">OS29</strain>
    </source>
</reference>
<sequence length="123" mass="14183">MKLKKPKYKLMTVWSYKTNPGEEYSRVHIAYGYYLKSLGGSEVNENIYYVFIEHEKINNPYKGGLAVAITEAGLERSSLSIDEGKGVEGDFIDGYEEWREYSKDEFVLPYSEQLAEIINAHLK</sequence>
<organism evidence="1 2">
    <name type="scientific">Microbulbifer okhotskensis</name>
    <dbReference type="NCBI Taxonomy" id="2926617"/>
    <lineage>
        <taxon>Bacteria</taxon>
        <taxon>Pseudomonadati</taxon>
        <taxon>Pseudomonadota</taxon>
        <taxon>Gammaproteobacteria</taxon>
        <taxon>Cellvibrionales</taxon>
        <taxon>Microbulbiferaceae</taxon>
        <taxon>Microbulbifer</taxon>
    </lineage>
</organism>
<dbReference type="Proteomes" id="UP001139028">
    <property type="component" value="Unassembled WGS sequence"/>
</dbReference>
<protein>
    <submittedName>
        <fullName evidence="1">Uncharacterized protein</fullName>
    </submittedName>
</protein>
<proteinExistence type="predicted"/>